<organism evidence="1 2">
    <name type="scientific">Paraburkholderia ribeironis</name>
    <dbReference type="NCBI Taxonomy" id="1247936"/>
    <lineage>
        <taxon>Bacteria</taxon>
        <taxon>Pseudomonadati</taxon>
        <taxon>Pseudomonadota</taxon>
        <taxon>Betaproteobacteria</taxon>
        <taxon>Burkholderiales</taxon>
        <taxon>Burkholderiaceae</taxon>
        <taxon>Paraburkholderia</taxon>
    </lineage>
</organism>
<evidence type="ECO:0000313" key="2">
    <source>
        <dbReference type="Proteomes" id="UP000187012"/>
    </source>
</evidence>
<dbReference type="AlphaFoldDB" id="A0A1N7RRE7"/>
<proteinExistence type="predicted"/>
<gene>
    <name evidence="1" type="ORF">BN2475_120156</name>
</gene>
<keyword evidence="2" id="KW-1185">Reference proteome</keyword>
<reference evidence="1 2" key="1">
    <citation type="submission" date="2016-12" db="EMBL/GenBank/DDBJ databases">
        <authorList>
            <person name="Song W.-J."/>
            <person name="Kurnit D.M."/>
        </authorList>
    </citation>
    <scope>NUCLEOTIDE SEQUENCE [LARGE SCALE GENOMIC DNA]</scope>
    <source>
        <strain evidence="1 2">STM7296</strain>
    </source>
</reference>
<dbReference type="Proteomes" id="UP000187012">
    <property type="component" value="Unassembled WGS sequence"/>
</dbReference>
<evidence type="ECO:0000313" key="1">
    <source>
        <dbReference type="EMBL" id="SIT37678.1"/>
    </source>
</evidence>
<dbReference type="EMBL" id="CYGX02000012">
    <property type="protein sequence ID" value="SIT37678.1"/>
    <property type="molecule type" value="Genomic_DNA"/>
</dbReference>
<sequence length="54" mass="6485">MQHGFLRRKKIFHIVKYGEAQLMGEKKPVPEHRFLLTDGPREAVRVFYTLMLDR</sequence>
<protein>
    <submittedName>
        <fullName evidence="1">Uncharacterized protein</fullName>
    </submittedName>
</protein>
<accession>A0A1N7RRE7</accession>
<name>A0A1N7RRE7_9BURK</name>